<feature type="region of interest" description="Disordered" evidence="1">
    <location>
        <begin position="1"/>
        <end position="34"/>
    </location>
</feature>
<dbReference type="AlphaFoldDB" id="A0A6J6VRP1"/>
<dbReference type="EMBL" id="CAEZZY010000028">
    <property type="protein sequence ID" value="CAB4775162.1"/>
    <property type="molecule type" value="Genomic_DNA"/>
</dbReference>
<reference evidence="3" key="1">
    <citation type="submission" date="2020-05" db="EMBL/GenBank/DDBJ databases">
        <authorList>
            <person name="Chiriac C."/>
            <person name="Salcher M."/>
            <person name="Ghai R."/>
            <person name="Kavagutti S V."/>
        </authorList>
    </citation>
    <scope>NUCLEOTIDE SEQUENCE</scope>
</reference>
<evidence type="ECO:0000256" key="1">
    <source>
        <dbReference type="SAM" id="MobiDB-lite"/>
    </source>
</evidence>
<name>A0A6J6VRP1_9ZZZZ</name>
<gene>
    <name evidence="3" type="ORF">UFOPK2928_00398</name>
</gene>
<keyword evidence="2" id="KW-0472">Membrane</keyword>
<organism evidence="3">
    <name type="scientific">freshwater metagenome</name>
    <dbReference type="NCBI Taxonomy" id="449393"/>
    <lineage>
        <taxon>unclassified sequences</taxon>
        <taxon>metagenomes</taxon>
        <taxon>ecological metagenomes</taxon>
    </lineage>
</organism>
<keyword evidence="2" id="KW-1133">Transmembrane helix</keyword>
<proteinExistence type="predicted"/>
<evidence type="ECO:0000313" key="3">
    <source>
        <dbReference type="EMBL" id="CAB4775162.1"/>
    </source>
</evidence>
<accession>A0A6J6VRP1</accession>
<keyword evidence="2" id="KW-0812">Transmembrane</keyword>
<evidence type="ECO:0000256" key="2">
    <source>
        <dbReference type="SAM" id="Phobius"/>
    </source>
</evidence>
<protein>
    <submittedName>
        <fullName evidence="3">Unannotated protein</fullName>
    </submittedName>
</protein>
<feature type="compositionally biased region" description="Polar residues" evidence="1">
    <location>
        <begin position="1"/>
        <end position="18"/>
    </location>
</feature>
<feature type="transmembrane region" description="Helical" evidence="2">
    <location>
        <begin position="42"/>
        <end position="60"/>
    </location>
</feature>
<sequence length="233" mass="23897">MNQGMLNVLTRSRPSMSGKSVAPPDALQQSAKSSRKQRVPEMAIGIALVIGGALGSLVLFQSATNTITVVSTSHLLSRGHVVTTSDLVAMELSEQSGKIFVKASDAQSLVGKSMAIDVGPSTPIHPSMLQIRDPLASGEAITSTAVEVGDFPPALADGDRVQLVFATDNSSGGALPPVLYGQVVTVWSIVQPDNSLGAAVITLRGPIDLALAIAGAGKVHIAMLGDVATDVQP</sequence>